<comment type="caution">
    <text evidence="4">The sequence shown here is derived from an EMBL/GenBank/DDBJ whole genome shotgun (WGS) entry which is preliminary data.</text>
</comment>
<dbReference type="RefSeq" id="WP_110985973.1">
    <property type="nucleotide sequence ID" value="NZ_CAWNWM010000005.1"/>
</dbReference>
<accession>A0A2W1JIZ2</accession>
<feature type="chain" id="PRO_5015838677" evidence="3">
    <location>
        <begin position="26"/>
        <end position="494"/>
    </location>
</feature>
<dbReference type="PRINTS" id="PR00922">
    <property type="entry name" value="DADACBPTASE3"/>
</dbReference>
<evidence type="ECO:0000256" key="1">
    <source>
        <dbReference type="ARBA" id="ARBA00006096"/>
    </source>
</evidence>
<protein>
    <submittedName>
        <fullName evidence="4">D-alanyl-D-alanine carboxypeptidase</fullName>
        <ecNumber evidence="4">3.4.16.4</ecNumber>
    </submittedName>
</protein>
<evidence type="ECO:0000313" key="4">
    <source>
        <dbReference type="EMBL" id="PZD73440.1"/>
    </source>
</evidence>
<keyword evidence="4" id="KW-0121">Carboxypeptidase</keyword>
<dbReference type="EC" id="3.4.16.4" evidence="4"/>
<dbReference type="SUPFAM" id="SSF56601">
    <property type="entry name" value="beta-lactamase/transpeptidase-like"/>
    <property type="match status" value="1"/>
</dbReference>
<organism evidence="4 5">
    <name type="scientific">Acaryochloris thomasi RCC1774</name>
    <dbReference type="NCBI Taxonomy" id="1764569"/>
    <lineage>
        <taxon>Bacteria</taxon>
        <taxon>Bacillati</taxon>
        <taxon>Cyanobacteriota</taxon>
        <taxon>Cyanophyceae</taxon>
        <taxon>Acaryochloridales</taxon>
        <taxon>Acaryochloridaceae</taxon>
        <taxon>Acaryochloris</taxon>
        <taxon>Acaryochloris thomasi</taxon>
    </lineage>
</organism>
<dbReference type="PANTHER" id="PTHR30023:SF0">
    <property type="entry name" value="PENICILLIN-SENSITIVE CARBOXYPEPTIDASE A"/>
    <property type="match status" value="1"/>
</dbReference>
<dbReference type="GO" id="GO:0009002">
    <property type="term" value="F:serine-type D-Ala-D-Ala carboxypeptidase activity"/>
    <property type="evidence" value="ECO:0007669"/>
    <property type="project" value="UniProtKB-EC"/>
</dbReference>
<comment type="similarity">
    <text evidence="1">Belongs to the peptidase S13 family.</text>
</comment>
<keyword evidence="5" id="KW-1185">Reference proteome</keyword>
<evidence type="ECO:0000313" key="5">
    <source>
        <dbReference type="Proteomes" id="UP000248857"/>
    </source>
</evidence>
<dbReference type="PANTHER" id="PTHR30023">
    <property type="entry name" value="D-ALANYL-D-ALANINE CARBOXYPEPTIDASE"/>
    <property type="match status" value="1"/>
</dbReference>
<proteinExistence type="inferred from homology"/>
<evidence type="ECO:0000256" key="3">
    <source>
        <dbReference type="SAM" id="SignalP"/>
    </source>
</evidence>
<feature type="signal peptide" evidence="3">
    <location>
        <begin position="1"/>
        <end position="25"/>
    </location>
</feature>
<dbReference type="EMBL" id="PQWO01000005">
    <property type="protein sequence ID" value="PZD73440.1"/>
    <property type="molecule type" value="Genomic_DNA"/>
</dbReference>
<dbReference type="OrthoDB" id="9802627at2"/>
<dbReference type="GO" id="GO:0006508">
    <property type="term" value="P:proteolysis"/>
    <property type="evidence" value="ECO:0007669"/>
    <property type="project" value="InterPro"/>
</dbReference>
<evidence type="ECO:0000256" key="2">
    <source>
        <dbReference type="ARBA" id="ARBA00022801"/>
    </source>
</evidence>
<dbReference type="InterPro" id="IPR000667">
    <property type="entry name" value="Peptidase_S13"/>
</dbReference>
<name>A0A2W1JIZ2_9CYAN</name>
<dbReference type="InterPro" id="IPR012338">
    <property type="entry name" value="Beta-lactam/transpept-like"/>
</dbReference>
<dbReference type="Gene3D" id="3.40.710.10">
    <property type="entry name" value="DD-peptidase/beta-lactamase superfamily"/>
    <property type="match status" value="2"/>
</dbReference>
<gene>
    <name evidence="4" type="primary">dac_1</name>
    <name evidence="4" type="ORF">C1752_02011</name>
</gene>
<dbReference type="AlphaFoldDB" id="A0A2W1JIZ2"/>
<keyword evidence="4" id="KW-0645">Protease</keyword>
<dbReference type="Gene3D" id="3.50.80.20">
    <property type="entry name" value="D-Ala-D-Ala carboxypeptidase C, peptidase S13"/>
    <property type="match status" value="1"/>
</dbReference>
<keyword evidence="3" id="KW-0732">Signal</keyword>
<dbReference type="NCBIfam" id="TIGR00666">
    <property type="entry name" value="PBP4"/>
    <property type="match status" value="1"/>
</dbReference>
<keyword evidence="2 4" id="KW-0378">Hydrolase</keyword>
<dbReference type="Proteomes" id="UP000248857">
    <property type="component" value="Unassembled WGS sequence"/>
</dbReference>
<dbReference type="Pfam" id="PF02113">
    <property type="entry name" value="Peptidase_S13"/>
    <property type="match status" value="1"/>
</dbReference>
<sequence>MTSTAPRFFLCCATVWLTIASSVFAADFRNAQANRPDVRQDNRICAADLETALDQIAARPALQRARIGVSVQPLNSSKPLYAREAQRFFLPASTTKVLTTAAALTALGPDYQIKTPVQSVGKPPTLDALKIVGQGDPSFSDQTLQKIAKTLHSQGVRRIKTLIGDDTVFKGPAVVPSWEWEDLQAGWGSPVNSLMVNENAYEVRLYPQVLGEPLRLEWQLHEPTVPWRLINRSRTVSASEPEYTEIVRRFNEGVLEIEVLGQLRAGGDSDRSWIAVVDPGPYFLRRLRAQLEGQGIKVNKTQLIADPDVEQPDTSDEQTLTEIQSPPLSELIYTINQDSNNLYAEAVLKTLGVQKPSNSDTLTQGLQTLKQTLTKLSIDSTTYDIADGSGLSRHNLVSPEALVQTLKAMDRSPHAEVFKKSLRSRALAGLSPETVLVKTGSMTGVSNLSGYVRSDTFAPLAFTIFFNQYNQSRRQLTPILDEMLMLLARLEPCS</sequence>
<dbReference type="GO" id="GO:0000270">
    <property type="term" value="P:peptidoglycan metabolic process"/>
    <property type="evidence" value="ECO:0007669"/>
    <property type="project" value="TreeGrafter"/>
</dbReference>
<reference evidence="4 5" key="1">
    <citation type="journal article" date="2018" name="Sci. Rep.">
        <title>A novel species of the marine cyanobacterium Acaryochloris with a unique pigment content and lifestyle.</title>
        <authorList>
            <person name="Partensky F."/>
            <person name="Six C."/>
            <person name="Ratin M."/>
            <person name="Garczarek L."/>
            <person name="Vaulot D."/>
            <person name="Probert I."/>
            <person name="Calteau A."/>
            <person name="Gourvil P."/>
            <person name="Marie D."/>
            <person name="Grebert T."/>
            <person name="Bouchier C."/>
            <person name="Le Panse S."/>
            <person name="Gachenot M."/>
            <person name="Rodriguez F."/>
            <person name="Garrido J.L."/>
        </authorList>
    </citation>
    <scope>NUCLEOTIDE SEQUENCE [LARGE SCALE GENOMIC DNA]</scope>
    <source>
        <strain evidence="4 5">RCC1774</strain>
    </source>
</reference>